<name>A0AAD9TD26_9ROSI</name>
<dbReference type="Proteomes" id="UP001280121">
    <property type="component" value="Unassembled WGS sequence"/>
</dbReference>
<evidence type="ECO:0000313" key="1">
    <source>
        <dbReference type="EMBL" id="KAK2633847.1"/>
    </source>
</evidence>
<protein>
    <submittedName>
        <fullName evidence="1">Uncharacterized protein</fullName>
    </submittedName>
</protein>
<proteinExistence type="predicted"/>
<gene>
    <name evidence="1" type="ORF">Ddye_028639</name>
</gene>
<accession>A0AAD9TD26</accession>
<dbReference type="AlphaFoldDB" id="A0AAD9TD26"/>
<organism evidence="1 2">
    <name type="scientific">Dipteronia dyeriana</name>
    <dbReference type="NCBI Taxonomy" id="168575"/>
    <lineage>
        <taxon>Eukaryota</taxon>
        <taxon>Viridiplantae</taxon>
        <taxon>Streptophyta</taxon>
        <taxon>Embryophyta</taxon>
        <taxon>Tracheophyta</taxon>
        <taxon>Spermatophyta</taxon>
        <taxon>Magnoliopsida</taxon>
        <taxon>eudicotyledons</taxon>
        <taxon>Gunneridae</taxon>
        <taxon>Pentapetalae</taxon>
        <taxon>rosids</taxon>
        <taxon>malvids</taxon>
        <taxon>Sapindales</taxon>
        <taxon>Sapindaceae</taxon>
        <taxon>Hippocastanoideae</taxon>
        <taxon>Acereae</taxon>
        <taxon>Dipteronia</taxon>
    </lineage>
</organism>
<reference evidence="1" key="1">
    <citation type="journal article" date="2023" name="Plant J.">
        <title>Genome sequences and population genomics provide insights into the demographic history, inbreeding, and mutation load of two 'living fossil' tree species of Dipteronia.</title>
        <authorList>
            <person name="Feng Y."/>
            <person name="Comes H.P."/>
            <person name="Chen J."/>
            <person name="Zhu S."/>
            <person name="Lu R."/>
            <person name="Zhang X."/>
            <person name="Li P."/>
            <person name="Qiu J."/>
            <person name="Olsen K.M."/>
            <person name="Qiu Y."/>
        </authorList>
    </citation>
    <scope>NUCLEOTIDE SEQUENCE</scope>
    <source>
        <strain evidence="1">KIB01</strain>
    </source>
</reference>
<sequence>MPNSITITELRDFILKNVQDFHHHVSRPSYRSRKPYPAWIDSVPFPPGIRLARSEGSLVEQRIGEVAYRLKRSAR</sequence>
<comment type="caution">
    <text evidence="1">The sequence shown here is derived from an EMBL/GenBank/DDBJ whole genome shotgun (WGS) entry which is preliminary data.</text>
</comment>
<evidence type="ECO:0000313" key="2">
    <source>
        <dbReference type="Proteomes" id="UP001280121"/>
    </source>
</evidence>
<dbReference type="EMBL" id="JANJYI010000009">
    <property type="protein sequence ID" value="KAK2633847.1"/>
    <property type="molecule type" value="Genomic_DNA"/>
</dbReference>
<keyword evidence="2" id="KW-1185">Reference proteome</keyword>